<dbReference type="InterPro" id="IPR029058">
    <property type="entry name" value="AB_hydrolase_fold"/>
</dbReference>
<keyword evidence="5" id="KW-1185">Reference proteome</keyword>
<feature type="signal peptide" evidence="2">
    <location>
        <begin position="1"/>
        <end position="26"/>
    </location>
</feature>
<feature type="domain" description="Peptidase S9 prolyl oligopeptidase catalytic" evidence="3">
    <location>
        <begin position="457"/>
        <end position="671"/>
    </location>
</feature>
<evidence type="ECO:0000259" key="3">
    <source>
        <dbReference type="Pfam" id="PF00326"/>
    </source>
</evidence>
<evidence type="ECO:0000313" key="4">
    <source>
        <dbReference type="EMBL" id="MFC5459514.1"/>
    </source>
</evidence>
<protein>
    <submittedName>
        <fullName evidence="4">Prolyl oligopeptidase family serine peptidase</fullName>
    </submittedName>
</protein>
<evidence type="ECO:0000256" key="1">
    <source>
        <dbReference type="ARBA" id="ARBA00022801"/>
    </source>
</evidence>
<sequence length="676" mass="74677">MSLTRASLFHAAVLALSLCTAPGVQAQATPALPSIERFFNRPVFNGGVLSPDGRSIAARSSAPGQRDFLVVVDLQTNSGKVVAAYNDSDIGSFQWVNSERLIFNVNDSTVAQGDDYNAPGLFAVNRDGSNLVQLAETGFSRSSQRTGQRTGRRLLPWHTFMLSERGAQDSEYVYVRDLAWKPGYKKYRYGLLRLNTVTGQAQEVSRPKEDVTGWMLDHKGEPRIAFGSDEDVGIVHYLDPATKEWRKLITYKLYGNNEDAITPLAFGPDGKLYVSTRQGRDTSAVHTFDIATGKLNPEPLVSTKGYDFSGNILTSREKVLGMIFTTDATSVEWFDPAMKAVQETVDRLLPATVNLVSAPPQHAKTPWLLVRAYSDTIPATYYLFNRDTKLLNKVGETYPGIDPKQMGRQQAVNYKARDGLNIPALLTMPAGAKRSGLPLVVLVHGGPWVRGSSWGWSPDTQFLASRGYAVLEPEFRGSTGFGAAHYKAGFKQWGLSMQNDVADGVRWAVEKGYVDPKRVCIAGASYGGYATLMGLVNDPDLYKCGVNWVGVSDINLMYSSANHTNDMSDEWKRYGMPEMIGDRVKDAAQLKATSPIEQAARIKAPLLLAYGGVDRRVPIDHGTKFHSAVKRTNPNVEWVEYPAEGHGFYLPKNRLDFWTRVEKFLDKHIGQGAVQQ</sequence>
<keyword evidence="1" id="KW-0378">Hydrolase</keyword>
<dbReference type="RefSeq" id="WP_379781454.1">
    <property type="nucleotide sequence ID" value="NZ_JBHSMU010000007.1"/>
</dbReference>
<dbReference type="InterPro" id="IPR001375">
    <property type="entry name" value="Peptidase_S9_cat"/>
</dbReference>
<reference evidence="5" key="1">
    <citation type="journal article" date="2019" name="Int. J. Syst. Evol. Microbiol.">
        <title>The Global Catalogue of Microorganisms (GCM) 10K type strain sequencing project: providing services to taxonomists for standard genome sequencing and annotation.</title>
        <authorList>
            <consortium name="The Broad Institute Genomics Platform"/>
            <consortium name="The Broad Institute Genome Sequencing Center for Infectious Disease"/>
            <person name="Wu L."/>
            <person name="Ma J."/>
        </authorList>
    </citation>
    <scope>NUCLEOTIDE SEQUENCE [LARGE SCALE GENOMIC DNA]</scope>
    <source>
        <strain evidence="5">KACC 12649</strain>
    </source>
</reference>
<dbReference type="InterPro" id="IPR011042">
    <property type="entry name" value="6-blade_b-propeller_TolB-like"/>
</dbReference>
<evidence type="ECO:0000256" key="2">
    <source>
        <dbReference type="SAM" id="SignalP"/>
    </source>
</evidence>
<dbReference type="SUPFAM" id="SSF82171">
    <property type="entry name" value="DPP6 N-terminal domain-like"/>
    <property type="match status" value="1"/>
</dbReference>
<dbReference type="SUPFAM" id="SSF53474">
    <property type="entry name" value="alpha/beta-Hydrolases"/>
    <property type="match status" value="1"/>
</dbReference>
<comment type="caution">
    <text evidence="4">The sequence shown here is derived from an EMBL/GenBank/DDBJ whole genome shotgun (WGS) entry which is preliminary data.</text>
</comment>
<feature type="chain" id="PRO_5046674628" evidence="2">
    <location>
        <begin position="27"/>
        <end position="676"/>
    </location>
</feature>
<proteinExistence type="predicted"/>
<dbReference type="Gene3D" id="2.120.10.30">
    <property type="entry name" value="TolB, C-terminal domain"/>
    <property type="match status" value="1"/>
</dbReference>
<accession>A0ABW0L1F8</accession>
<organism evidence="4 5">
    <name type="scientific">Massilia niabensis</name>
    <dbReference type="NCBI Taxonomy" id="544910"/>
    <lineage>
        <taxon>Bacteria</taxon>
        <taxon>Pseudomonadati</taxon>
        <taxon>Pseudomonadota</taxon>
        <taxon>Betaproteobacteria</taxon>
        <taxon>Burkholderiales</taxon>
        <taxon>Oxalobacteraceae</taxon>
        <taxon>Telluria group</taxon>
        <taxon>Massilia</taxon>
    </lineage>
</organism>
<gene>
    <name evidence="4" type="ORF">ACFPN5_06800</name>
</gene>
<name>A0ABW0L1F8_9BURK</name>
<evidence type="ECO:0000313" key="5">
    <source>
        <dbReference type="Proteomes" id="UP001596050"/>
    </source>
</evidence>
<dbReference type="Proteomes" id="UP001596050">
    <property type="component" value="Unassembled WGS sequence"/>
</dbReference>
<dbReference type="PANTHER" id="PTHR42776">
    <property type="entry name" value="SERINE PEPTIDASE S9 FAMILY MEMBER"/>
    <property type="match status" value="1"/>
</dbReference>
<dbReference type="Pfam" id="PF00326">
    <property type="entry name" value="Peptidase_S9"/>
    <property type="match status" value="1"/>
</dbReference>
<keyword evidence="2" id="KW-0732">Signal</keyword>
<dbReference type="PANTHER" id="PTHR42776:SF27">
    <property type="entry name" value="DIPEPTIDYL PEPTIDASE FAMILY MEMBER 6"/>
    <property type="match status" value="1"/>
</dbReference>
<dbReference type="Gene3D" id="3.40.50.1820">
    <property type="entry name" value="alpha/beta hydrolase"/>
    <property type="match status" value="1"/>
</dbReference>
<dbReference type="EMBL" id="JBHSMU010000007">
    <property type="protein sequence ID" value="MFC5459514.1"/>
    <property type="molecule type" value="Genomic_DNA"/>
</dbReference>